<evidence type="ECO:0000313" key="2">
    <source>
        <dbReference type="EMBL" id="TCO51110.1"/>
    </source>
</evidence>
<keyword evidence="3" id="KW-1185">Reference proteome</keyword>
<name>A0A4V2S580_9ACTN</name>
<dbReference type="OrthoDB" id="3405537at2"/>
<accession>A0A4V2S580</accession>
<dbReference type="EMBL" id="SLWR01000001">
    <property type="protein sequence ID" value="TCO51110.1"/>
    <property type="molecule type" value="Genomic_DNA"/>
</dbReference>
<dbReference type="RefSeq" id="WP_132142745.1">
    <property type="nucleotide sequence ID" value="NZ_SLWR01000001.1"/>
</dbReference>
<dbReference type="Proteomes" id="UP000295573">
    <property type="component" value="Unassembled WGS sequence"/>
</dbReference>
<dbReference type="AlphaFoldDB" id="A0A4V2S580"/>
<organism evidence="2 3">
    <name type="scientific">Kribbella antiqua</name>
    <dbReference type="NCBI Taxonomy" id="2512217"/>
    <lineage>
        <taxon>Bacteria</taxon>
        <taxon>Bacillati</taxon>
        <taxon>Actinomycetota</taxon>
        <taxon>Actinomycetes</taxon>
        <taxon>Propionibacteriales</taxon>
        <taxon>Kribbellaceae</taxon>
        <taxon>Kribbella</taxon>
    </lineage>
</organism>
<reference evidence="2 3" key="1">
    <citation type="journal article" date="2015" name="Stand. Genomic Sci.">
        <title>Genomic Encyclopedia of Bacterial and Archaeal Type Strains, Phase III: the genomes of soil and plant-associated and newly described type strains.</title>
        <authorList>
            <person name="Whitman W.B."/>
            <person name="Woyke T."/>
            <person name="Klenk H.P."/>
            <person name="Zhou Y."/>
            <person name="Lilburn T.G."/>
            <person name="Beck B.J."/>
            <person name="De Vos P."/>
            <person name="Vandamme P."/>
            <person name="Eisen J.A."/>
            <person name="Garrity G."/>
            <person name="Hugenholtz P."/>
            <person name="Kyrpides N.C."/>
        </authorList>
    </citation>
    <scope>NUCLEOTIDE SEQUENCE [LARGE SCALE GENOMIC DNA]</scope>
    <source>
        <strain evidence="2 3">VKM Ac-2541</strain>
    </source>
</reference>
<gene>
    <name evidence="2" type="ORF">EV646_10192</name>
</gene>
<comment type="caution">
    <text evidence="2">The sequence shown here is derived from an EMBL/GenBank/DDBJ whole genome shotgun (WGS) entry which is preliminary data.</text>
</comment>
<feature type="region of interest" description="Disordered" evidence="1">
    <location>
        <begin position="115"/>
        <end position="139"/>
    </location>
</feature>
<proteinExistence type="predicted"/>
<protein>
    <submittedName>
        <fullName evidence="2">Uncharacterized protein</fullName>
    </submittedName>
</protein>
<evidence type="ECO:0000256" key="1">
    <source>
        <dbReference type="SAM" id="MobiDB-lite"/>
    </source>
</evidence>
<evidence type="ECO:0000313" key="3">
    <source>
        <dbReference type="Proteomes" id="UP000295573"/>
    </source>
</evidence>
<sequence>MIRWAAIEIPPPLDELFRELAVSSHSNTASHPASKWFFPGYAPGRHINPAQLLERLHPLFSPRAGRLGTLHELTKLAPVAIIAEALGYTAQTIERHAKGAATTYAEYVASPTAGPRGHTCGKAAPPTVVLPATGEDHMR</sequence>